<feature type="compositionally biased region" description="Low complexity" evidence="1">
    <location>
        <begin position="191"/>
        <end position="203"/>
    </location>
</feature>
<dbReference type="Proteomes" id="UP001222325">
    <property type="component" value="Unassembled WGS sequence"/>
</dbReference>
<feature type="region of interest" description="Disordered" evidence="1">
    <location>
        <begin position="145"/>
        <end position="403"/>
    </location>
</feature>
<sequence>MSMSVATHNHICPPAPSHPAMRPLDLADAPTKPAVRSLVISPDLDALLEHDDRTRRAAHGMGMGSVSSWVSVSTDLPDTRVGLPPPPRRARVPVSPLSPPPPPRSPLVTPQPLAERVGTPDSAVSNPYINPAPLFVDCDEAAPISPPPRISSMRVDSTGALGRARARGSSESSLVVGNAVVANPITKSHDASPTSSTRSSPADPRFHLSSLPALFKRPNDQPGPVSRKRSTSRAKLVKSPVRDREREPSSPRQSPPQSQSQSQSSSTSTSTATSTMSAASLSRSRRRSSISISISSSDHESFIDLGDFDHEQQHPSSPFRAASPSPSDFPPRQPKPPVPSTPKPDFHRRASRRGPSSTSTSTSASTFALAAAAAAAPPPVLPARAGPPDTTTMPPTTNFLNPAERAQLVKKSRKLAQVFGQTPGAADFRPDYPPFLELGTPAGTAGSGRSRHRAAASTAGVLGLGGGAGGQRPLPPWAVPEKTIRMTVHGRRHSTPSTPVSEEGPGPGFRDEEDGAGPGSPRSFMDFSNEDPDLAPDDSVSVTDTESVVRAPPARPGLGSRSGSGFEFGSGLRPAPSLLDTDHEHDDTDTLSLSPEEQAEDDRRRKRDKLAKLHRFLGSRVPTSLVLGPEYLDPPAVTVALDGTLAPAMAAGDSTGRAETDTERGAAWVKARRRRSLGAVLGAQGQAQDAGAGGWSDELDRVREELSEREKAVIVRRAQKMEKVFGVAPPQKLYSAHHQGASGTTSPGSPAGTGTPSPSASSPSTIGRNPNQAAYKVRSAARPGTGDSAQRLLPGAEPSAGAGAGSFVYTHYQHSLNSLHDIIDRNDKESLAELHQYLNDPHAPADAQPPPSPSHAHAHARPTAKEKAERRRSLPARTSLASLASIASASSLASLGSITSGGAHTPLARTPEAEQSEFQLRRRRAAKLTQFFGVDYRDLIEDVLDSIEHGLNAERRRGTLGPDEAEELLQRLRTLKTRRS</sequence>
<feature type="compositionally biased region" description="Low complexity" evidence="1">
    <location>
        <begin position="382"/>
        <end position="397"/>
    </location>
</feature>
<feature type="compositionally biased region" description="Low complexity" evidence="1">
    <location>
        <begin position="537"/>
        <end position="549"/>
    </location>
</feature>
<feature type="region of interest" description="Disordered" evidence="1">
    <location>
        <begin position="76"/>
        <end position="125"/>
    </location>
</feature>
<feature type="region of interest" description="Disordered" evidence="1">
    <location>
        <begin position="734"/>
        <end position="798"/>
    </location>
</feature>
<name>A0AAD6UJ10_9AGAR</name>
<accession>A0AAD6UJ10</accession>
<proteinExistence type="predicted"/>
<evidence type="ECO:0000256" key="1">
    <source>
        <dbReference type="SAM" id="MobiDB-lite"/>
    </source>
</evidence>
<feature type="compositionally biased region" description="Low complexity" evidence="1">
    <location>
        <begin position="250"/>
        <end position="282"/>
    </location>
</feature>
<feature type="region of interest" description="Disordered" evidence="1">
    <location>
        <begin position="484"/>
        <end position="607"/>
    </location>
</feature>
<feature type="compositionally biased region" description="Basic and acidic residues" evidence="1">
    <location>
        <begin position="240"/>
        <end position="249"/>
    </location>
</feature>
<dbReference type="AlphaFoldDB" id="A0AAD6UJ10"/>
<keyword evidence="3" id="KW-1185">Reference proteome</keyword>
<feature type="region of interest" description="Disordered" evidence="1">
    <location>
        <begin position="421"/>
        <end position="456"/>
    </location>
</feature>
<evidence type="ECO:0000313" key="2">
    <source>
        <dbReference type="EMBL" id="KAJ7103109.1"/>
    </source>
</evidence>
<feature type="compositionally biased region" description="Low complexity" evidence="1">
    <location>
        <begin position="157"/>
        <end position="173"/>
    </location>
</feature>
<feature type="region of interest" description="Disordered" evidence="1">
    <location>
        <begin position="650"/>
        <end position="669"/>
    </location>
</feature>
<feature type="compositionally biased region" description="Basic and acidic residues" evidence="1">
    <location>
        <begin position="297"/>
        <end position="313"/>
    </location>
</feature>
<protein>
    <submittedName>
        <fullName evidence="2">Uncharacterized protein</fullName>
    </submittedName>
</protein>
<gene>
    <name evidence="2" type="ORF">B0H15DRAFT_193679</name>
</gene>
<feature type="compositionally biased region" description="Basic and acidic residues" evidence="1">
    <location>
        <begin position="863"/>
        <end position="872"/>
    </location>
</feature>
<feature type="compositionally biased region" description="Low complexity" evidence="1">
    <location>
        <begin position="740"/>
        <end position="765"/>
    </location>
</feature>
<reference evidence="2" key="1">
    <citation type="submission" date="2023-03" db="EMBL/GenBank/DDBJ databases">
        <title>Massive genome expansion in bonnet fungi (Mycena s.s.) driven by repeated elements and novel gene families across ecological guilds.</title>
        <authorList>
            <consortium name="Lawrence Berkeley National Laboratory"/>
            <person name="Harder C.B."/>
            <person name="Miyauchi S."/>
            <person name="Viragh M."/>
            <person name="Kuo A."/>
            <person name="Thoen E."/>
            <person name="Andreopoulos B."/>
            <person name="Lu D."/>
            <person name="Skrede I."/>
            <person name="Drula E."/>
            <person name="Henrissat B."/>
            <person name="Morin E."/>
            <person name="Kohler A."/>
            <person name="Barry K."/>
            <person name="LaButti K."/>
            <person name="Morin E."/>
            <person name="Salamov A."/>
            <person name="Lipzen A."/>
            <person name="Mereny Z."/>
            <person name="Hegedus B."/>
            <person name="Baldrian P."/>
            <person name="Stursova M."/>
            <person name="Weitz H."/>
            <person name="Taylor A."/>
            <person name="Grigoriev I.V."/>
            <person name="Nagy L.G."/>
            <person name="Martin F."/>
            <person name="Kauserud H."/>
        </authorList>
    </citation>
    <scope>NUCLEOTIDE SEQUENCE</scope>
    <source>
        <strain evidence="2">CBHHK173m</strain>
    </source>
</reference>
<feature type="region of interest" description="Disordered" evidence="1">
    <location>
        <begin position="840"/>
        <end position="876"/>
    </location>
</feature>
<evidence type="ECO:0000313" key="3">
    <source>
        <dbReference type="Proteomes" id="UP001222325"/>
    </source>
</evidence>
<feature type="compositionally biased region" description="Low complexity" evidence="1">
    <location>
        <begin position="353"/>
        <end position="375"/>
    </location>
</feature>
<feature type="compositionally biased region" description="Low complexity" evidence="1">
    <location>
        <begin position="315"/>
        <end position="326"/>
    </location>
</feature>
<dbReference type="EMBL" id="JARJCN010000002">
    <property type="protein sequence ID" value="KAJ7103109.1"/>
    <property type="molecule type" value="Genomic_DNA"/>
</dbReference>
<feature type="compositionally biased region" description="Low complexity" evidence="1">
    <location>
        <begin position="569"/>
        <end position="579"/>
    </location>
</feature>
<feature type="compositionally biased region" description="Pro residues" evidence="1">
    <location>
        <begin position="327"/>
        <end position="342"/>
    </location>
</feature>
<comment type="caution">
    <text evidence="2">The sequence shown here is derived from an EMBL/GenBank/DDBJ whole genome shotgun (WGS) entry which is preliminary data.</text>
</comment>
<feature type="compositionally biased region" description="Pro residues" evidence="1">
    <location>
        <begin position="96"/>
        <end position="105"/>
    </location>
</feature>
<feature type="compositionally biased region" description="Basic residues" evidence="1">
    <location>
        <begin position="226"/>
        <end position="236"/>
    </location>
</feature>
<organism evidence="2 3">
    <name type="scientific">Mycena belliarum</name>
    <dbReference type="NCBI Taxonomy" id="1033014"/>
    <lineage>
        <taxon>Eukaryota</taxon>
        <taxon>Fungi</taxon>
        <taxon>Dikarya</taxon>
        <taxon>Basidiomycota</taxon>
        <taxon>Agaricomycotina</taxon>
        <taxon>Agaricomycetes</taxon>
        <taxon>Agaricomycetidae</taxon>
        <taxon>Agaricales</taxon>
        <taxon>Marasmiineae</taxon>
        <taxon>Mycenaceae</taxon>
        <taxon>Mycena</taxon>
    </lineage>
</organism>